<feature type="non-terminal residue" evidence="4">
    <location>
        <position position="687"/>
    </location>
</feature>
<comment type="caution">
    <text evidence="4">The sequence shown here is derived from an EMBL/GenBank/DDBJ whole genome shotgun (WGS) entry which is preliminary data.</text>
</comment>
<dbReference type="PROSITE" id="PS51898">
    <property type="entry name" value="TYR_RECOMBINASE"/>
    <property type="match status" value="1"/>
</dbReference>
<accession>A0A9N9FIS6</accession>
<dbReference type="EMBL" id="CAJVQA010002191">
    <property type="protein sequence ID" value="CAG8539477.1"/>
    <property type="molecule type" value="Genomic_DNA"/>
</dbReference>
<dbReference type="InterPro" id="IPR052925">
    <property type="entry name" value="Phage_Integrase-like_Recomb"/>
</dbReference>
<dbReference type="Pfam" id="PF00589">
    <property type="entry name" value="Phage_integrase"/>
    <property type="match status" value="1"/>
</dbReference>
<dbReference type="OrthoDB" id="2433192at2759"/>
<dbReference type="PANTHER" id="PTHR34605">
    <property type="entry name" value="PHAGE_INTEGRASE DOMAIN-CONTAINING PROTEIN"/>
    <property type="match status" value="1"/>
</dbReference>
<dbReference type="GO" id="GO:0003677">
    <property type="term" value="F:DNA binding"/>
    <property type="evidence" value="ECO:0007669"/>
    <property type="project" value="InterPro"/>
</dbReference>
<organism evidence="4 5">
    <name type="scientific">Cetraspora pellucida</name>
    <dbReference type="NCBI Taxonomy" id="1433469"/>
    <lineage>
        <taxon>Eukaryota</taxon>
        <taxon>Fungi</taxon>
        <taxon>Fungi incertae sedis</taxon>
        <taxon>Mucoromycota</taxon>
        <taxon>Glomeromycotina</taxon>
        <taxon>Glomeromycetes</taxon>
        <taxon>Diversisporales</taxon>
        <taxon>Gigasporaceae</taxon>
        <taxon>Cetraspora</taxon>
    </lineage>
</organism>
<dbReference type="InterPro" id="IPR011010">
    <property type="entry name" value="DNA_brk_join_enz"/>
</dbReference>
<feature type="domain" description="Tyr recombinase" evidence="3">
    <location>
        <begin position="457"/>
        <end position="664"/>
    </location>
</feature>
<dbReference type="PANTHER" id="PTHR34605:SF3">
    <property type="entry name" value="P CELL-TYPE AGGLUTINATION PROTEIN MAP4-LIKE-RELATED"/>
    <property type="match status" value="1"/>
</dbReference>
<sequence length="687" mass="78406">MTEVHKLLKLKAFVLRVVEEEGWNVLAKILKPTSSEKDEFKELLTEARKQAKLFEGCPTSYGLAYQNSYNKQTTKQFNYYFCRSAGHMAAICPSKSTKGNSLGNRFFQNKENMKGDYAQEKVENRIMIMINADQNREIVGRINESAAVKYWMEKIKPPLVVFCSSLEQEQPNTIKKNKVLQTDCRHRKGTSDYTSTKARRNKSLFEGTVRNKLGNSQTVGKSHRQDSEPSESLCPSTNKMFEVLLSYRCGKSPKLKIRRKNQSCRAGKNRRLLMPQQLDGAQNWMVKQHLAIGQKESKSTFAWTSEFHKYAERFLGLGVYRQSYGSSNNKFWRKMLVAKGSLQKLVASLSGKGYLDLQDKMEEVFQQIDAMFGPYSIDRMALHLNTKMRKQNQLCLPSLTPGTEAKSEKYWNLYKEFCKKFDLDVENPLEEGKEGFKKSLAIAQVLRTIRKEFSKDKTPDWPCDLLLIIALKHYVDILSPKADALIHKRNVALVALGLRTMQRPGKLGNLTLKDIKWQDNRTLWVQICKSKTNQFKNGRYIPVKNIGSKYYTVRLLEQYLEIQSKMTAKPPLFLSKQRKKISVLAIGSVVKRFAEHAGLNGKFTAHLLQIGGAMAAMTASINLTQIQAIGGWDSKAVMLYLRTQSLSTIPYCSTLTDVLFAMKIVHSIEDTGSMINNNNYLLVNEVT</sequence>
<dbReference type="AlphaFoldDB" id="A0A9N9FIS6"/>
<feature type="region of interest" description="Disordered" evidence="2">
    <location>
        <begin position="210"/>
        <end position="234"/>
    </location>
</feature>
<dbReference type="GO" id="GO:0006310">
    <property type="term" value="P:DNA recombination"/>
    <property type="evidence" value="ECO:0007669"/>
    <property type="project" value="UniProtKB-KW"/>
</dbReference>
<evidence type="ECO:0000256" key="1">
    <source>
        <dbReference type="ARBA" id="ARBA00023172"/>
    </source>
</evidence>
<evidence type="ECO:0000313" key="5">
    <source>
        <dbReference type="Proteomes" id="UP000789759"/>
    </source>
</evidence>
<dbReference type="InterPro" id="IPR013762">
    <property type="entry name" value="Integrase-like_cat_sf"/>
</dbReference>
<evidence type="ECO:0000256" key="2">
    <source>
        <dbReference type="SAM" id="MobiDB-lite"/>
    </source>
</evidence>
<name>A0A9N9FIS6_9GLOM</name>
<dbReference type="GO" id="GO:0015074">
    <property type="term" value="P:DNA integration"/>
    <property type="evidence" value="ECO:0007669"/>
    <property type="project" value="InterPro"/>
</dbReference>
<dbReference type="Gene3D" id="1.10.443.10">
    <property type="entry name" value="Intergrase catalytic core"/>
    <property type="match status" value="1"/>
</dbReference>
<dbReference type="InterPro" id="IPR002104">
    <property type="entry name" value="Integrase_catalytic"/>
</dbReference>
<dbReference type="Proteomes" id="UP000789759">
    <property type="component" value="Unassembled WGS sequence"/>
</dbReference>
<evidence type="ECO:0000259" key="3">
    <source>
        <dbReference type="PROSITE" id="PS51898"/>
    </source>
</evidence>
<dbReference type="SUPFAM" id="SSF56349">
    <property type="entry name" value="DNA breaking-rejoining enzymes"/>
    <property type="match status" value="1"/>
</dbReference>
<proteinExistence type="predicted"/>
<gene>
    <name evidence="4" type="ORF">CPELLU_LOCUS4230</name>
</gene>
<reference evidence="4" key="1">
    <citation type="submission" date="2021-06" db="EMBL/GenBank/DDBJ databases">
        <authorList>
            <person name="Kallberg Y."/>
            <person name="Tangrot J."/>
            <person name="Rosling A."/>
        </authorList>
    </citation>
    <scope>NUCLEOTIDE SEQUENCE</scope>
    <source>
        <strain evidence="4">FL966</strain>
    </source>
</reference>
<keyword evidence="1" id="KW-0233">DNA recombination</keyword>
<keyword evidence="5" id="KW-1185">Reference proteome</keyword>
<protein>
    <submittedName>
        <fullName evidence="4">8283_t:CDS:1</fullName>
    </submittedName>
</protein>
<evidence type="ECO:0000313" key="4">
    <source>
        <dbReference type="EMBL" id="CAG8539477.1"/>
    </source>
</evidence>